<keyword evidence="2" id="KW-1133">Transmembrane helix</keyword>
<name>A0A2J6PRZ9_9HELO</name>
<accession>A0A2J6PRZ9</accession>
<proteinExistence type="predicted"/>
<evidence type="ECO:0000256" key="1">
    <source>
        <dbReference type="SAM" id="MobiDB-lite"/>
    </source>
</evidence>
<feature type="transmembrane region" description="Helical" evidence="2">
    <location>
        <begin position="83"/>
        <end position="106"/>
    </location>
</feature>
<keyword evidence="2" id="KW-0472">Membrane</keyword>
<feature type="chain" id="PRO_5014334685" evidence="3">
    <location>
        <begin position="19"/>
        <end position="145"/>
    </location>
</feature>
<evidence type="ECO:0000313" key="5">
    <source>
        <dbReference type="Proteomes" id="UP000235672"/>
    </source>
</evidence>
<reference evidence="4" key="1">
    <citation type="submission" date="2016-05" db="EMBL/GenBank/DDBJ databases">
        <title>A degradative enzymes factory behind the ericoid mycorrhizal symbiosis.</title>
        <authorList>
            <consortium name="DOE Joint Genome Institute"/>
            <person name="Martino E."/>
            <person name="Morin E."/>
            <person name="Grelet G."/>
            <person name="Kuo A."/>
            <person name="Kohler A."/>
            <person name="Daghino S."/>
            <person name="Barry K."/>
            <person name="Choi C."/>
            <person name="Cichocki N."/>
            <person name="Clum A."/>
            <person name="Copeland A."/>
            <person name="Hainaut M."/>
            <person name="Haridas S."/>
            <person name="Labutti K."/>
            <person name="Lindquist E."/>
            <person name="Lipzen A."/>
            <person name="Khouja H.-R."/>
            <person name="Murat C."/>
            <person name="Ohm R."/>
            <person name="Olson A."/>
            <person name="Spatafora J."/>
            <person name="Veneault-Fourrey C."/>
            <person name="Henrissat B."/>
            <person name="Grigoriev I."/>
            <person name="Martin F."/>
            <person name="Perotto S."/>
        </authorList>
    </citation>
    <scope>NUCLEOTIDE SEQUENCE [LARGE SCALE GENOMIC DNA]</scope>
    <source>
        <strain evidence="4">UAMH 7357</strain>
    </source>
</reference>
<dbReference type="AlphaFoldDB" id="A0A2J6PRZ9"/>
<feature type="signal peptide" evidence="3">
    <location>
        <begin position="1"/>
        <end position="18"/>
    </location>
</feature>
<feature type="region of interest" description="Disordered" evidence="1">
    <location>
        <begin position="34"/>
        <end position="69"/>
    </location>
</feature>
<evidence type="ECO:0000256" key="2">
    <source>
        <dbReference type="SAM" id="Phobius"/>
    </source>
</evidence>
<organism evidence="4 5">
    <name type="scientific">Hyaloscypha hepaticicola</name>
    <dbReference type="NCBI Taxonomy" id="2082293"/>
    <lineage>
        <taxon>Eukaryota</taxon>
        <taxon>Fungi</taxon>
        <taxon>Dikarya</taxon>
        <taxon>Ascomycota</taxon>
        <taxon>Pezizomycotina</taxon>
        <taxon>Leotiomycetes</taxon>
        <taxon>Helotiales</taxon>
        <taxon>Hyaloscyphaceae</taxon>
        <taxon>Hyaloscypha</taxon>
    </lineage>
</organism>
<gene>
    <name evidence="4" type="ORF">NA56DRAFT_302382</name>
</gene>
<sequence length="145" mass="16432">MQTAALIFLSTLLSASSAQPLDYTSHLTLTLPWHPPPPPNSDLRLKPKPKHKNRMLMPDSPQPPPSAPSSWRLGTSLPVSYRVAIAIDAIVLLITILSLILLFVYIRRQYNRRKSSLLHGKEEYDFDGNLIVCGYRRRRLGLLFC</sequence>
<dbReference type="Proteomes" id="UP000235672">
    <property type="component" value="Unassembled WGS sequence"/>
</dbReference>
<dbReference type="EMBL" id="KZ613503">
    <property type="protein sequence ID" value="PMD16783.1"/>
    <property type="molecule type" value="Genomic_DNA"/>
</dbReference>
<evidence type="ECO:0000256" key="3">
    <source>
        <dbReference type="SAM" id="SignalP"/>
    </source>
</evidence>
<evidence type="ECO:0000313" key="4">
    <source>
        <dbReference type="EMBL" id="PMD16783.1"/>
    </source>
</evidence>
<keyword evidence="5" id="KW-1185">Reference proteome</keyword>
<protein>
    <submittedName>
        <fullName evidence="4">Uncharacterized protein</fullName>
    </submittedName>
</protein>
<keyword evidence="2" id="KW-0812">Transmembrane</keyword>
<keyword evidence="3" id="KW-0732">Signal</keyword>